<dbReference type="OrthoDB" id="365981at2759"/>
<evidence type="ECO:0000313" key="11">
    <source>
        <dbReference type="EMBL" id="CAD7090641.1"/>
    </source>
</evidence>
<evidence type="ECO:0000256" key="1">
    <source>
        <dbReference type="ARBA" id="ARBA00004123"/>
    </source>
</evidence>
<organism evidence="11 12">
    <name type="scientific">Hermetia illucens</name>
    <name type="common">Black soldier fly</name>
    <dbReference type="NCBI Taxonomy" id="343691"/>
    <lineage>
        <taxon>Eukaryota</taxon>
        <taxon>Metazoa</taxon>
        <taxon>Ecdysozoa</taxon>
        <taxon>Arthropoda</taxon>
        <taxon>Hexapoda</taxon>
        <taxon>Insecta</taxon>
        <taxon>Pterygota</taxon>
        <taxon>Neoptera</taxon>
        <taxon>Endopterygota</taxon>
        <taxon>Diptera</taxon>
        <taxon>Brachycera</taxon>
        <taxon>Stratiomyomorpha</taxon>
        <taxon>Stratiomyidae</taxon>
        <taxon>Hermetiinae</taxon>
        <taxon>Hermetia</taxon>
    </lineage>
</organism>
<dbReference type="PANTHER" id="PTHR12705:SF0">
    <property type="entry name" value="ORIGIN RECOGNITION COMPLEX SUBUNIT 5"/>
    <property type="match status" value="1"/>
</dbReference>
<dbReference type="InterPro" id="IPR048866">
    <property type="entry name" value="ORC5_lid"/>
</dbReference>
<dbReference type="GO" id="GO:0005524">
    <property type="term" value="F:ATP binding"/>
    <property type="evidence" value="ECO:0007669"/>
    <property type="project" value="UniProtKB-KW"/>
</dbReference>
<dbReference type="Pfam" id="PF13191">
    <property type="entry name" value="AAA_16"/>
    <property type="match status" value="1"/>
</dbReference>
<dbReference type="FunCoup" id="A0A7R8V0L5">
    <property type="interactions" value="2700"/>
</dbReference>
<evidence type="ECO:0000256" key="3">
    <source>
        <dbReference type="ARBA" id="ARBA00022705"/>
    </source>
</evidence>
<gene>
    <name evidence="11" type="ORF">HERILL_LOCUS13109</name>
</gene>
<keyword evidence="6" id="KW-0539">Nucleus</keyword>
<evidence type="ECO:0000256" key="7">
    <source>
        <dbReference type="ARBA" id="ARBA00069657"/>
    </source>
</evidence>
<dbReference type="Pfam" id="PF21639">
    <property type="entry name" value="ORC5_lid"/>
    <property type="match status" value="1"/>
</dbReference>
<sequence length="458" mass="52120">MSIANVLEIARKYPCREQIITELNDLIGSPSEPLPNAIYVYGHTGTGKTAIVTEFLQSLPIKSKILSCIECYTSKLLYEHVLNSFYSHTVSKSNNYTPFVKCESMHGFIESLRQLPADSSYIICLEDAERLRDMDINILPTVLRLQEMTGLNICTILISQLPFDKFYLKTGLVEVQTIFFPQYTKAETQTILGNDFVNVKKRLASKLDNNEWSKILDDLESDFYDNYLNIFLNVFYRACRDFPELRSISRDCFQVYVEPVLNGTIDRNDVSKLWRNISKPLSAALTAVYMRMDSAAENQSNKALEDNQSFKRISQSVELPYYAKYLLIAAYLASHNAANQDKRLFVKNHGKQKKRLQTVNAQAKVTEKMQTNLGPKSFTVDRLLAIFYAILDEKVGLTCNLLSQISSLVHLKFLSFVSGEGNLMEGSARLQCTVGLDFVSHIGRIVGFNVMQYLCDFM</sequence>
<proteinExistence type="inferred from homology"/>
<keyword evidence="12" id="KW-1185">Reference proteome</keyword>
<dbReference type="GO" id="GO:0006270">
    <property type="term" value="P:DNA replication initiation"/>
    <property type="evidence" value="ECO:0007669"/>
    <property type="project" value="TreeGrafter"/>
</dbReference>
<evidence type="ECO:0000259" key="10">
    <source>
        <dbReference type="Pfam" id="PF21639"/>
    </source>
</evidence>
<reference evidence="11 12" key="1">
    <citation type="submission" date="2020-11" db="EMBL/GenBank/DDBJ databases">
        <authorList>
            <person name="Wallbank WR R."/>
            <person name="Pardo Diaz C."/>
            <person name="Kozak K."/>
            <person name="Martin S."/>
            <person name="Jiggins C."/>
            <person name="Moest M."/>
            <person name="Warren A I."/>
            <person name="Generalovic N T."/>
            <person name="Byers J.R.P. K."/>
            <person name="Montejo-Kovacevich G."/>
            <person name="Yen C E."/>
        </authorList>
    </citation>
    <scope>NUCLEOTIDE SEQUENCE [LARGE SCALE GENOMIC DNA]</scope>
</reference>
<dbReference type="InterPro" id="IPR027417">
    <property type="entry name" value="P-loop_NTPase"/>
</dbReference>
<keyword evidence="5" id="KW-0067">ATP-binding</keyword>
<evidence type="ECO:0000256" key="4">
    <source>
        <dbReference type="ARBA" id="ARBA00022741"/>
    </source>
</evidence>
<feature type="domain" description="Orc1-like AAA ATPase" evidence="8">
    <location>
        <begin position="14"/>
        <end position="156"/>
    </location>
</feature>
<dbReference type="OMA" id="QLRRWHG"/>
<evidence type="ECO:0000256" key="6">
    <source>
        <dbReference type="ARBA" id="ARBA00023242"/>
    </source>
</evidence>
<accession>A0A7R8V0L5</accession>
<dbReference type="Gene3D" id="3.40.50.300">
    <property type="entry name" value="P-loop containing nucleotide triphosphate hydrolases"/>
    <property type="match status" value="1"/>
</dbReference>
<keyword evidence="3" id="KW-0235">DNA replication</keyword>
<evidence type="ECO:0000256" key="5">
    <source>
        <dbReference type="ARBA" id="ARBA00022840"/>
    </source>
</evidence>
<keyword evidence="4" id="KW-0547">Nucleotide-binding</keyword>
<dbReference type="PANTHER" id="PTHR12705">
    <property type="entry name" value="ORIGIN RECOGNITION COMPLEX SUBUNIT 5"/>
    <property type="match status" value="1"/>
</dbReference>
<dbReference type="FunFam" id="3.40.50.300:FF:000673">
    <property type="entry name" value="Origin recognition complex subunit 5"/>
    <property type="match status" value="1"/>
</dbReference>
<dbReference type="AlphaFoldDB" id="A0A7R8V0L5"/>
<evidence type="ECO:0000259" key="8">
    <source>
        <dbReference type="Pfam" id="PF13191"/>
    </source>
</evidence>
<protein>
    <recommendedName>
        <fullName evidence="7">Origin recognition complex subunit 5</fullName>
    </recommendedName>
</protein>
<feature type="domain" description="ORC5 lid" evidence="10">
    <location>
        <begin position="224"/>
        <end position="286"/>
    </location>
</feature>
<dbReference type="GO" id="GO:0005664">
    <property type="term" value="C:nuclear origin of replication recognition complex"/>
    <property type="evidence" value="ECO:0007669"/>
    <property type="project" value="TreeGrafter"/>
</dbReference>
<evidence type="ECO:0000256" key="2">
    <source>
        <dbReference type="ARBA" id="ARBA00006269"/>
    </source>
</evidence>
<dbReference type="InterPro" id="IPR047088">
    <property type="entry name" value="ORC5_C"/>
</dbReference>
<dbReference type="SUPFAM" id="SSF52540">
    <property type="entry name" value="P-loop containing nucleoside triphosphate hydrolases"/>
    <property type="match status" value="1"/>
</dbReference>
<dbReference type="Proteomes" id="UP000594454">
    <property type="component" value="Chromosome 5"/>
</dbReference>
<name>A0A7R8V0L5_HERIL</name>
<dbReference type="InterPro" id="IPR041664">
    <property type="entry name" value="AAA_16"/>
</dbReference>
<evidence type="ECO:0000259" key="9">
    <source>
        <dbReference type="Pfam" id="PF14630"/>
    </source>
</evidence>
<dbReference type="EMBL" id="LR899013">
    <property type="protein sequence ID" value="CAD7090641.1"/>
    <property type="molecule type" value="Genomic_DNA"/>
</dbReference>
<dbReference type="GO" id="GO:0003688">
    <property type="term" value="F:DNA replication origin binding"/>
    <property type="evidence" value="ECO:0007669"/>
    <property type="project" value="TreeGrafter"/>
</dbReference>
<dbReference type="Pfam" id="PF14630">
    <property type="entry name" value="ORC5_C"/>
    <property type="match status" value="1"/>
</dbReference>
<feature type="domain" description="Origin recognition complex subunit 5 C-terminal" evidence="9">
    <location>
        <begin position="319"/>
        <end position="454"/>
    </location>
</feature>
<evidence type="ECO:0000313" key="12">
    <source>
        <dbReference type="Proteomes" id="UP000594454"/>
    </source>
</evidence>
<comment type="subcellular location">
    <subcellularLocation>
        <location evidence="1">Nucleus</location>
    </subcellularLocation>
</comment>
<dbReference type="InterPro" id="IPR020796">
    <property type="entry name" value="ORC5"/>
</dbReference>
<comment type="similarity">
    <text evidence="2">Belongs to the ORC5 family.</text>
</comment>
<dbReference type="InParanoid" id="A0A7R8V0L5"/>